<comment type="caution">
    <text evidence="2">The sequence shown here is derived from an EMBL/GenBank/DDBJ whole genome shotgun (WGS) entry which is preliminary data.</text>
</comment>
<protein>
    <submittedName>
        <fullName evidence="2">Uncharacterized protein</fullName>
    </submittedName>
</protein>
<feature type="compositionally biased region" description="Polar residues" evidence="1">
    <location>
        <begin position="54"/>
        <end position="68"/>
    </location>
</feature>
<sequence length="376" mass="40758">MQDEESGHLQMRTSNSMAGTTPKRHVAHAVRGGLSVSLVRPASAEKSMLRKRTSSVGSTGRTQSVTPGTNGGAARNKLAPFPPRSALVKNNSTNDNAFRSLTRKPLISPPINPKQVEGFLSRMREDETRYTKIHELVCESRGISFHPTKRSYSRASSHATEHSVGPPRGCIIRSCPSTPTRNLKSPMLRQYTGQSDEMQRFSSAPVNVKLSAACRKIFNGQSRAVSTAMEATPGARGGKRCGDGLATRPKEQAVGHRRPVISVTATKGVPENGTATTAHADRVVRRVKSIKRQPVSPQKQSSLDTPPICPPSWERQPNSRGASGAMSTKSISSHRMNCRTETAPYIELAVDERSKLCSPKKLVYEAADESPISVAE</sequence>
<dbReference type="GeneID" id="40328196"/>
<feature type="compositionally biased region" description="Polar residues" evidence="1">
    <location>
        <begin position="315"/>
        <end position="335"/>
    </location>
</feature>
<organism evidence="2 3">
    <name type="scientific">Trypanosoma rangeli</name>
    <dbReference type="NCBI Taxonomy" id="5698"/>
    <lineage>
        <taxon>Eukaryota</taxon>
        <taxon>Discoba</taxon>
        <taxon>Euglenozoa</taxon>
        <taxon>Kinetoplastea</taxon>
        <taxon>Metakinetoplastina</taxon>
        <taxon>Trypanosomatida</taxon>
        <taxon>Trypanosomatidae</taxon>
        <taxon>Trypanosoma</taxon>
        <taxon>Herpetosoma</taxon>
    </lineage>
</organism>
<dbReference type="EMBL" id="MKGL01000123">
    <property type="protein sequence ID" value="RNF05884.1"/>
    <property type="molecule type" value="Genomic_DNA"/>
</dbReference>
<dbReference type="VEuPathDB" id="TriTrypDB:TRSC58_06728"/>
<name>A0A422NKD1_TRYRA</name>
<dbReference type="AlphaFoldDB" id="A0A422NKD1"/>
<proteinExistence type="predicted"/>
<dbReference type="OMA" id="MNCRTET"/>
<feature type="region of interest" description="Disordered" evidence="1">
    <location>
        <begin position="231"/>
        <end position="256"/>
    </location>
</feature>
<gene>
    <name evidence="2" type="ORF">TraAM80_04263</name>
</gene>
<dbReference type="Proteomes" id="UP000283634">
    <property type="component" value="Unassembled WGS sequence"/>
</dbReference>
<feature type="region of interest" description="Disordered" evidence="1">
    <location>
        <begin position="150"/>
        <end position="169"/>
    </location>
</feature>
<feature type="compositionally biased region" description="Polar residues" evidence="1">
    <location>
        <begin position="295"/>
        <end position="304"/>
    </location>
</feature>
<evidence type="ECO:0000313" key="2">
    <source>
        <dbReference type="EMBL" id="RNF05884.1"/>
    </source>
</evidence>
<evidence type="ECO:0000313" key="3">
    <source>
        <dbReference type="Proteomes" id="UP000283634"/>
    </source>
</evidence>
<keyword evidence="3" id="KW-1185">Reference proteome</keyword>
<reference evidence="2 3" key="1">
    <citation type="journal article" date="2018" name="BMC Genomics">
        <title>Genomic comparison of Trypanosoma conorhini and Trypanosoma rangeli to Trypanosoma cruzi strains of high and low virulence.</title>
        <authorList>
            <person name="Bradwell K.R."/>
            <person name="Koparde V.N."/>
            <person name="Matveyev A.V."/>
            <person name="Serrano M.G."/>
            <person name="Alves J.M."/>
            <person name="Parikh H."/>
            <person name="Huang B."/>
            <person name="Lee V."/>
            <person name="Espinosa-Alvarez O."/>
            <person name="Ortiz P.A."/>
            <person name="Costa-Martins A.G."/>
            <person name="Teixeira M.M."/>
            <person name="Buck G.A."/>
        </authorList>
    </citation>
    <scope>NUCLEOTIDE SEQUENCE [LARGE SCALE GENOMIC DNA]</scope>
    <source>
        <strain evidence="2 3">AM80</strain>
    </source>
</reference>
<feature type="region of interest" description="Disordered" evidence="1">
    <location>
        <begin position="1"/>
        <end position="92"/>
    </location>
</feature>
<evidence type="ECO:0000256" key="1">
    <source>
        <dbReference type="SAM" id="MobiDB-lite"/>
    </source>
</evidence>
<dbReference type="OrthoDB" id="252796at2759"/>
<feature type="region of interest" description="Disordered" evidence="1">
    <location>
        <begin position="289"/>
        <end position="335"/>
    </location>
</feature>
<accession>A0A422NKD1</accession>
<dbReference type="RefSeq" id="XP_029238938.1">
    <property type="nucleotide sequence ID" value="XM_029381196.1"/>
</dbReference>